<keyword evidence="5" id="KW-0813">Transport</keyword>
<dbReference type="PANTHER" id="PTHR43839">
    <property type="entry name" value="OPPC IN A BINDING PROTEIN-DEPENDENT TRANSPORT SYSTEM"/>
    <property type="match status" value="1"/>
</dbReference>
<evidence type="ECO:0000259" key="7">
    <source>
        <dbReference type="PROSITE" id="PS50928"/>
    </source>
</evidence>
<feature type="transmembrane region" description="Helical" evidence="5">
    <location>
        <begin position="256"/>
        <end position="281"/>
    </location>
</feature>
<reference evidence="8 9" key="1">
    <citation type="submission" date="2023-03" db="EMBL/GenBank/DDBJ databases">
        <authorList>
            <person name="Mo P."/>
        </authorList>
    </citation>
    <scope>NUCLEOTIDE SEQUENCE [LARGE SCALE GENOMIC DNA]</scope>
    <source>
        <strain evidence="8 9">HUAS 5</strain>
    </source>
</reference>
<feature type="compositionally biased region" description="Polar residues" evidence="6">
    <location>
        <begin position="1"/>
        <end position="10"/>
    </location>
</feature>
<feature type="transmembrane region" description="Helical" evidence="5">
    <location>
        <begin position="141"/>
        <end position="162"/>
    </location>
</feature>
<dbReference type="PROSITE" id="PS50928">
    <property type="entry name" value="ABC_TM1"/>
    <property type="match status" value="1"/>
</dbReference>
<name>A0ABY8K0X7_9ACTN</name>
<dbReference type="RefSeq" id="WP_279333513.1">
    <property type="nucleotide sequence ID" value="NZ_CP121682.1"/>
</dbReference>
<dbReference type="SUPFAM" id="SSF161098">
    <property type="entry name" value="MetI-like"/>
    <property type="match status" value="1"/>
</dbReference>
<comment type="subcellular location">
    <subcellularLocation>
        <location evidence="5">Cell membrane</location>
        <topology evidence="5">Multi-pass membrane protein</topology>
    </subcellularLocation>
    <subcellularLocation>
        <location evidence="1">Membrane</location>
        <topology evidence="1">Multi-pass membrane protein</topology>
    </subcellularLocation>
</comment>
<keyword evidence="2 5" id="KW-0812">Transmembrane</keyword>
<evidence type="ECO:0000256" key="4">
    <source>
        <dbReference type="ARBA" id="ARBA00023136"/>
    </source>
</evidence>
<organism evidence="8 9">
    <name type="scientific">Streptomyces cathayae</name>
    <dbReference type="NCBI Taxonomy" id="3031124"/>
    <lineage>
        <taxon>Bacteria</taxon>
        <taxon>Bacillati</taxon>
        <taxon>Actinomycetota</taxon>
        <taxon>Actinomycetes</taxon>
        <taxon>Kitasatosporales</taxon>
        <taxon>Streptomycetaceae</taxon>
        <taxon>Streptomyces</taxon>
    </lineage>
</organism>
<keyword evidence="4 5" id="KW-0472">Membrane</keyword>
<feature type="region of interest" description="Disordered" evidence="6">
    <location>
        <begin position="1"/>
        <end position="53"/>
    </location>
</feature>
<feature type="transmembrane region" description="Helical" evidence="5">
    <location>
        <begin position="76"/>
        <end position="98"/>
    </location>
</feature>
<evidence type="ECO:0000256" key="6">
    <source>
        <dbReference type="SAM" id="MobiDB-lite"/>
    </source>
</evidence>
<protein>
    <submittedName>
        <fullName evidence="8">ABC transporter permease</fullName>
    </submittedName>
</protein>
<evidence type="ECO:0000256" key="2">
    <source>
        <dbReference type="ARBA" id="ARBA00022692"/>
    </source>
</evidence>
<dbReference type="InterPro" id="IPR035906">
    <property type="entry name" value="MetI-like_sf"/>
</dbReference>
<comment type="similarity">
    <text evidence="5">Belongs to the binding-protein-dependent transport system permease family.</text>
</comment>
<feature type="compositionally biased region" description="Low complexity" evidence="6">
    <location>
        <begin position="13"/>
        <end position="53"/>
    </location>
</feature>
<gene>
    <name evidence="8" type="ORF">PYS65_10025</name>
</gene>
<feature type="domain" description="ABC transmembrane type-1" evidence="7">
    <location>
        <begin position="139"/>
        <end position="330"/>
    </location>
</feature>
<dbReference type="Pfam" id="PF12911">
    <property type="entry name" value="OppC_N"/>
    <property type="match status" value="1"/>
</dbReference>
<evidence type="ECO:0000256" key="3">
    <source>
        <dbReference type="ARBA" id="ARBA00022989"/>
    </source>
</evidence>
<evidence type="ECO:0000256" key="1">
    <source>
        <dbReference type="ARBA" id="ARBA00004141"/>
    </source>
</evidence>
<feature type="transmembrane region" description="Helical" evidence="5">
    <location>
        <begin position="174"/>
        <end position="195"/>
    </location>
</feature>
<feature type="transmembrane region" description="Helical" evidence="5">
    <location>
        <begin position="309"/>
        <end position="330"/>
    </location>
</feature>
<keyword evidence="9" id="KW-1185">Reference proteome</keyword>
<sequence>MTTDNDTTGKPTAPGVPADDGTPPAPDTLAAAPATLAATPAAAGKEPAATGPRALAWRRRRDSAARFWRQYRTHRAGVFGLAALLLFALLALAAPLLVGSDVDNVTDAPGSPMESPSTEFPFGTDQFGRNLLGLVIWGARVSLLVGLLAAVLSVAIGTLIGVTAGHFRGWYATVMMRVTDWFLVMPTLVLAIALATVMSRSLVTVVVAIGVTTWPTTARLVRAQTLAVETRPYIERARALGGGHWHVMSRHVLPNVMPLVLAQTTLIISAAILAEATLAFLGLGDPTVVSWGGLLQDAREAGAVSAGRWWYLVPPGIAIAVVALAFTLCGRAVESVLNPRLGVSR</sequence>
<dbReference type="InterPro" id="IPR025966">
    <property type="entry name" value="OppC_N"/>
</dbReference>
<evidence type="ECO:0000256" key="5">
    <source>
        <dbReference type="RuleBase" id="RU363032"/>
    </source>
</evidence>
<dbReference type="Gene3D" id="1.10.3720.10">
    <property type="entry name" value="MetI-like"/>
    <property type="match status" value="1"/>
</dbReference>
<keyword evidence="3 5" id="KW-1133">Transmembrane helix</keyword>
<dbReference type="InterPro" id="IPR000515">
    <property type="entry name" value="MetI-like"/>
</dbReference>
<dbReference type="Proteomes" id="UP001216440">
    <property type="component" value="Chromosome"/>
</dbReference>
<dbReference type="Pfam" id="PF00528">
    <property type="entry name" value="BPD_transp_1"/>
    <property type="match status" value="1"/>
</dbReference>
<dbReference type="CDD" id="cd06261">
    <property type="entry name" value="TM_PBP2"/>
    <property type="match status" value="1"/>
</dbReference>
<dbReference type="EMBL" id="CP121682">
    <property type="protein sequence ID" value="WGD40450.1"/>
    <property type="molecule type" value="Genomic_DNA"/>
</dbReference>
<dbReference type="PANTHER" id="PTHR43839:SF1">
    <property type="entry name" value="OPPC IN A BINDING PROTEIN-DEPENDENT TRANSPORT SYSTEM"/>
    <property type="match status" value="1"/>
</dbReference>
<evidence type="ECO:0000313" key="8">
    <source>
        <dbReference type="EMBL" id="WGD40450.1"/>
    </source>
</evidence>
<evidence type="ECO:0000313" key="9">
    <source>
        <dbReference type="Proteomes" id="UP001216440"/>
    </source>
</evidence>
<feature type="transmembrane region" description="Helical" evidence="5">
    <location>
        <begin position="201"/>
        <end position="221"/>
    </location>
</feature>
<accession>A0ABY8K0X7</accession>
<proteinExistence type="inferred from homology"/>